<dbReference type="GO" id="GO:0006412">
    <property type="term" value="P:translation"/>
    <property type="evidence" value="ECO:0007669"/>
    <property type="project" value="InterPro"/>
</dbReference>
<dbReference type="GO" id="GO:0005840">
    <property type="term" value="C:ribosome"/>
    <property type="evidence" value="ECO:0007669"/>
    <property type="project" value="UniProtKB-KW"/>
</dbReference>
<evidence type="ECO:0000256" key="14">
    <source>
        <dbReference type="RuleBase" id="RU361143"/>
    </source>
</evidence>
<evidence type="ECO:0000256" key="13">
    <source>
        <dbReference type="RuleBase" id="RU004005"/>
    </source>
</evidence>
<dbReference type="Proteomes" id="UP000559027">
    <property type="component" value="Unassembled WGS sequence"/>
</dbReference>
<keyword evidence="11 14" id="KW-0472">Membrane</keyword>
<keyword evidence="7" id="KW-0732">Signal</keyword>
<comment type="caution">
    <text evidence="15">The sequence shown here is derived from an EMBL/GenBank/DDBJ whole genome shotgun (WGS) entry which is preliminary data.</text>
</comment>
<protein>
    <recommendedName>
        <fullName evidence="14">Dolichyl-diphosphooligosaccharide--protein glycosyltransferase subunit 1</fullName>
    </recommendedName>
</protein>
<feature type="transmembrane region" description="Helical" evidence="14">
    <location>
        <begin position="722"/>
        <end position="741"/>
    </location>
</feature>
<comment type="pathway">
    <text evidence="3 14">Protein modification; protein glycosylation.</text>
</comment>
<comment type="function">
    <text evidence="1 14">Subunit of the oligosaccharyl transferase (OST) complex that catalyzes the initial transfer of a defined glycan (Glc(3)Man(9)GlcNAc(2) in eukaryotes) from the lipid carrier dolichol-pyrophosphate to an asparagine residue within an Asn-X-Ser/Thr consensus motif in nascent polypeptide chains, the first step in protein N-glycosylation. N-glycosylation occurs cotranslationally and the complex associates with the Sec61 complex at the channel-forming translocon complex that mediates protein translocation across the endoplasmic reticulum (ER). All subunits are required for a maximal enzyme activity.</text>
</comment>
<dbReference type="GO" id="GO:1990904">
    <property type="term" value="C:ribonucleoprotein complex"/>
    <property type="evidence" value="ECO:0007669"/>
    <property type="project" value="UniProtKB-KW"/>
</dbReference>
<evidence type="ECO:0000313" key="16">
    <source>
        <dbReference type="Proteomes" id="UP000559027"/>
    </source>
</evidence>
<evidence type="ECO:0000256" key="3">
    <source>
        <dbReference type="ARBA" id="ARBA00004922"/>
    </source>
</evidence>
<reference evidence="15 16" key="1">
    <citation type="journal article" date="2020" name="ISME J.">
        <title>Uncovering the hidden diversity of litter-decomposition mechanisms in mushroom-forming fungi.</title>
        <authorList>
            <person name="Floudas D."/>
            <person name="Bentzer J."/>
            <person name="Ahren D."/>
            <person name="Johansson T."/>
            <person name="Persson P."/>
            <person name="Tunlid A."/>
        </authorList>
    </citation>
    <scope>NUCLEOTIDE SEQUENCE [LARGE SCALE GENOMIC DNA]</scope>
    <source>
        <strain evidence="15 16">CBS 146.42</strain>
    </source>
</reference>
<dbReference type="OrthoDB" id="310030at2759"/>
<dbReference type="SUPFAM" id="SSF54843">
    <property type="entry name" value="Ribosomal protein L22"/>
    <property type="match status" value="1"/>
</dbReference>
<keyword evidence="8 14" id="KW-0256">Endoplasmic reticulum</keyword>
<dbReference type="AlphaFoldDB" id="A0A8H5LNM1"/>
<dbReference type="InterPro" id="IPR036394">
    <property type="entry name" value="Ribosomal_uL22_sf"/>
</dbReference>
<evidence type="ECO:0000256" key="10">
    <source>
        <dbReference type="ARBA" id="ARBA00022989"/>
    </source>
</evidence>
<evidence type="ECO:0000256" key="2">
    <source>
        <dbReference type="ARBA" id="ARBA00004115"/>
    </source>
</evidence>
<dbReference type="Pfam" id="PF00237">
    <property type="entry name" value="Ribosomal_L22"/>
    <property type="match status" value="1"/>
</dbReference>
<dbReference type="EMBL" id="JAACJO010000001">
    <property type="protein sequence ID" value="KAF5363773.1"/>
    <property type="molecule type" value="Genomic_DNA"/>
</dbReference>
<dbReference type="PANTHER" id="PTHR21049">
    <property type="entry name" value="RIBOPHORIN I"/>
    <property type="match status" value="1"/>
</dbReference>
<dbReference type="PANTHER" id="PTHR21049:SF0">
    <property type="entry name" value="DOLICHYL-DIPHOSPHOOLIGOSACCHARIDE--PROTEIN GLYCOSYLTRANSFERASE SUBUNIT 1"/>
    <property type="match status" value="1"/>
</dbReference>
<gene>
    <name evidence="15" type="ORF">D9756_000632</name>
</gene>
<evidence type="ECO:0000256" key="4">
    <source>
        <dbReference type="ARBA" id="ARBA00008905"/>
    </source>
</evidence>
<keyword evidence="10 14" id="KW-1133">Transmembrane helix</keyword>
<keyword evidence="9 13" id="KW-0689">Ribosomal protein</keyword>
<comment type="similarity">
    <text evidence="5 13">Belongs to the universal ribosomal protein uL22 family.</text>
</comment>
<comment type="subunit">
    <text evidence="14">Component of the oligosaccharyltransferase (OST) complex.</text>
</comment>
<keyword evidence="16" id="KW-1185">Reference proteome</keyword>
<comment type="similarity">
    <text evidence="4 14">Belongs to the OST1 family.</text>
</comment>
<sequence length="752" mass="85268">MVASGFNPLGWVREKIVPQTREKQTREEIAEAKKQAAEEGNRSIFESQPTVVEKPVKEGRTWAMTDIKNRDKLVGAKEHKYSTANFKISHRKLNMLANQISGKPVDWAILQMQFSEKRASTRIMNMLATAKDHASRYKRMDRSKLIVCLEAEAWVTKGSRPPKRIEPRGRNHYGVRQHPNSKMTVVLRHGKTVEEKKVERREKILKRIVSAGVTREDIPLRNPAPTWRGFVAKRRVNIRLAKNSNHESGHVDVTPTTISSRNRWRTFPSTLFLALLSLTATCIAEEAAFENTAIVRTAELGGSIVHVTTTYAIKSLANGQDRYTVAFSRKERDASSFLEVKIKGQKDPLEIRERPFYANAKFTEVDVLLPKKLAVNATLNLVMETIQAHVTEPWPEYAGQKDEQAMRYTTDLFVLSSYPTLVQRTKIKALVPRIISHTTPEVGSFASDNVASKSGATITYGPFNGIPVSTSNDFLKEYQQPITIRYYHEQPVLEVTDYKRSVELSHWGSNVNTEDHIVLYNAGPKLKGHFSRVEYQQLAYFSKSSPHILHSLRMDLPPGINNVYYYDLVGNVSTSRLNEAPAVPKGQPVRKPSVIEIKPRYPLLGGWNYTFTLGWDADLAHVAGYNKSSGEYTVEVPVMTAIPGAVVNNLEVKIVLPEGATDIEVITPYPARAMWLDKHTTYLDTVGRPAIMFEYKDLTIKHAQNIYVIYRLSAKEHFRKPFAVSAVFFGFFIFTFVVRRIDLTIHKKQKTA</sequence>
<dbReference type="GO" id="GO:0008250">
    <property type="term" value="C:oligosaccharyltransferase complex"/>
    <property type="evidence" value="ECO:0007669"/>
    <property type="project" value="UniProtKB-UniRule"/>
</dbReference>
<dbReference type="Gene3D" id="3.90.470.10">
    <property type="entry name" value="Ribosomal protein L22/L17"/>
    <property type="match status" value="1"/>
</dbReference>
<name>A0A8H5LNM1_9AGAR</name>
<evidence type="ECO:0000256" key="5">
    <source>
        <dbReference type="ARBA" id="ARBA00009451"/>
    </source>
</evidence>
<organism evidence="15 16">
    <name type="scientific">Leucocoprinus leucothites</name>
    <dbReference type="NCBI Taxonomy" id="201217"/>
    <lineage>
        <taxon>Eukaryota</taxon>
        <taxon>Fungi</taxon>
        <taxon>Dikarya</taxon>
        <taxon>Basidiomycota</taxon>
        <taxon>Agaricomycotina</taxon>
        <taxon>Agaricomycetes</taxon>
        <taxon>Agaricomycetidae</taxon>
        <taxon>Agaricales</taxon>
        <taxon>Agaricineae</taxon>
        <taxon>Agaricaceae</taxon>
        <taxon>Leucocoprinus</taxon>
    </lineage>
</organism>
<proteinExistence type="inferred from homology"/>
<evidence type="ECO:0000256" key="12">
    <source>
        <dbReference type="ARBA" id="ARBA00023274"/>
    </source>
</evidence>
<evidence type="ECO:0000256" key="1">
    <source>
        <dbReference type="ARBA" id="ARBA00002791"/>
    </source>
</evidence>
<evidence type="ECO:0000256" key="8">
    <source>
        <dbReference type="ARBA" id="ARBA00022824"/>
    </source>
</evidence>
<dbReference type="GO" id="GO:0003735">
    <property type="term" value="F:structural constituent of ribosome"/>
    <property type="evidence" value="ECO:0007669"/>
    <property type="project" value="InterPro"/>
</dbReference>
<dbReference type="Pfam" id="PF04597">
    <property type="entry name" value="Ribophorin_I"/>
    <property type="match status" value="1"/>
</dbReference>
<evidence type="ECO:0000313" key="15">
    <source>
        <dbReference type="EMBL" id="KAF5363773.1"/>
    </source>
</evidence>
<evidence type="ECO:0000256" key="6">
    <source>
        <dbReference type="ARBA" id="ARBA00022692"/>
    </source>
</evidence>
<dbReference type="InterPro" id="IPR007676">
    <property type="entry name" value="Ribophorin_I"/>
</dbReference>
<comment type="subcellular location">
    <subcellularLocation>
        <location evidence="2 14">Endoplasmic reticulum membrane</location>
        <topology evidence="2 14">Single-pass type I membrane protein</topology>
    </subcellularLocation>
</comment>
<keyword evidence="12 13" id="KW-0687">Ribonucleoprotein</keyword>
<dbReference type="UniPathway" id="UPA00378"/>
<evidence type="ECO:0000256" key="9">
    <source>
        <dbReference type="ARBA" id="ARBA00022980"/>
    </source>
</evidence>
<evidence type="ECO:0000256" key="7">
    <source>
        <dbReference type="ARBA" id="ARBA00022729"/>
    </source>
</evidence>
<keyword evidence="6 14" id="KW-0812">Transmembrane</keyword>
<evidence type="ECO:0000256" key="11">
    <source>
        <dbReference type="ARBA" id="ARBA00023136"/>
    </source>
</evidence>
<accession>A0A8H5LNM1</accession>
<dbReference type="GO" id="GO:0018279">
    <property type="term" value="P:protein N-linked glycosylation via asparagine"/>
    <property type="evidence" value="ECO:0007669"/>
    <property type="project" value="TreeGrafter"/>
</dbReference>
<dbReference type="InterPro" id="IPR001063">
    <property type="entry name" value="Ribosomal_uL22"/>
</dbReference>